<gene>
    <name evidence="1" type="primary">GIP</name>
    <name evidence="1" type="ORF">AK812_SmicGene39060</name>
</gene>
<accession>A0A1Q9CCE4</accession>
<proteinExistence type="predicted"/>
<evidence type="ECO:0000313" key="1">
    <source>
        <dbReference type="EMBL" id="OLP80517.1"/>
    </source>
</evidence>
<dbReference type="Proteomes" id="UP000186817">
    <property type="component" value="Unassembled WGS sequence"/>
</dbReference>
<protein>
    <submittedName>
        <fullName evidence="1">Copia protein</fullName>
    </submittedName>
</protein>
<sequence>MEPPRELRQALGLQEDEVCQLLGNAYGRVDAPLLFYKELSQQLYQLGFIRHPLEPCVFLLYTGTVLNGILGVHVDDGVCGGDTKFSQKIQALQSKLPFGSRKHRNFVFTGIHLEQFPDYSIRASQGEYVRNIQQIDIGRARRMLPEATVTEDERSKLRGLIGSMQYAVTHTRPDMAAKLGEIQGQVTKATVQTLLSANKVLRETQEQAEVCIYFLPISPQELTFVSFGDASFASSKNLNSHQGAIVCATDRAPNYLGGHCLVITAFPAFSDWHVDMYISTVSLAQGAGRSFLFARGGRT</sequence>
<comment type="caution">
    <text evidence="1">The sequence shown here is derived from an EMBL/GenBank/DDBJ whole genome shotgun (WGS) entry which is preliminary data.</text>
</comment>
<dbReference type="EMBL" id="LSRX01001373">
    <property type="protein sequence ID" value="OLP80517.1"/>
    <property type="molecule type" value="Genomic_DNA"/>
</dbReference>
<name>A0A1Q9CCE4_SYMMI</name>
<evidence type="ECO:0000313" key="2">
    <source>
        <dbReference type="Proteomes" id="UP000186817"/>
    </source>
</evidence>
<organism evidence="1 2">
    <name type="scientific">Symbiodinium microadriaticum</name>
    <name type="common">Dinoflagellate</name>
    <name type="synonym">Zooxanthella microadriatica</name>
    <dbReference type="NCBI Taxonomy" id="2951"/>
    <lineage>
        <taxon>Eukaryota</taxon>
        <taxon>Sar</taxon>
        <taxon>Alveolata</taxon>
        <taxon>Dinophyceae</taxon>
        <taxon>Suessiales</taxon>
        <taxon>Symbiodiniaceae</taxon>
        <taxon>Symbiodinium</taxon>
    </lineage>
</organism>
<reference evidence="1 2" key="1">
    <citation type="submission" date="2016-02" db="EMBL/GenBank/DDBJ databases">
        <title>Genome analysis of coral dinoflagellate symbionts highlights evolutionary adaptations to a symbiotic lifestyle.</title>
        <authorList>
            <person name="Aranda M."/>
            <person name="Li Y."/>
            <person name="Liew Y.J."/>
            <person name="Baumgarten S."/>
            <person name="Simakov O."/>
            <person name="Wilson M."/>
            <person name="Piel J."/>
            <person name="Ashoor H."/>
            <person name="Bougouffa S."/>
            <person name="Bajic V.B."/>
            <person name="Ryu T."/>
            <person name="Ravasi T."/>
            <person name="Bayer T."/>
            <person name="Micklem G."/>
            <person name="Kim H."/>
            <person name="Bhak J."/>
            <person name="Lajeunesse T.C."/>
            <person name="Voolstra C.R."/>
        </authorList>
    </citation>
    <scope>NUCLEOTIDE SEQUENCE [LARGE SCALE GENOMIC DNA]</scope>
    <source>
        <strain evidence="1 2">CCMP2467</strain>
    </source>
</reference>
<dbReference type="AlphaFoldDB" id="A0A1Q9CCE4"/>
<dbReference type="OrthoDB" id="1645289at2759"/>
<keyword evidence="2" id="KW-1185">Reference proteome</keyword>